<evidence type="ECO:0000259" key="1">
    <source>
        <dbReference type="Pfam" id="PF15919"/>
    </source>
</evidence>
<dbReference type="RefSeq" id="WP_182583584.1">
    <property type="nucleotide sequence ID" value="NZ_JABVCQ010000011.1"/>
</dbReference>
<dbReference type="SUPFAM" id="SSF143100">
    <property type="entry name" value="TTHA1013/TTHA0281-like"/>
    <property type="match status" value="1"/>
</dbReference>
<name>A0A839HGA5_9GAMM</name>
<organism evidence="2 3">
    <name type="scientific">Thiospirillum jenense</name>
    <dbReference type="NCBI Taxonomy" id="1653858"/>
    <lineage>
        <taxon>Bacteria</taxon>
        <taxon>Pseudomonadati</taxon>
        <taxon>Pseudomonadota</taxon>
        <taxon>Gammaproteobacteria</taxon>
        <taxon>Chromatiales</taxon>
        <taxon>Chromatiaceae</taxon>
        <taxon>Thiospirillum</taxon>
    </lineage>
</organism>
<dbReference type="InterPro" id="IPR035069">
    <property type="entry name" value="TTHA1013/TTHA0281-like"/>
</dbReference>
<reference evidence="2 3" key="1">
    <citation type="journal article" date="2020" name="Arch. Microbiol.">
        <title>The genome sequence of the giant phototrophic gammaproteobacterium Thiospirillum jenense gives insight into its physiological properties and phylogenetic relationships.</title>
        <authorList>
            <person name="Imhoff J.F."/>
            <person name="Meyer T.E."/>
            <person name="Kyndt J.A."/>
        </authorList>
    </citation>
    <scope>NUCLEOTIDE SEQUENCE [LARGE SCALE GENOMIC DNA]</scope>
    <source>
        <strain evidence="2 3">DSM 216</strain>
    </source>
</reference>
<sequence length="74" mass="8352">MERRYQYLIEIFWSDEDEGFIAIAPDLPGCSAFGDTPQNAAKEMEHAMASWLEACKNMNRPYPDATAKPQQIAA</sequence>
<evidence type="ECO:0000313" key="2">
    <source>
        <dbReference type="EMBL" id="MBB1125959.1"/>
    </source>
</evidence>
<comment type="caution">
    <text evidence="2">The sequence shown here is derived from an EMBL/GenBank/DDBJ whole genome shotgun (WGS) entry which is preliminary data.</text>
</comment>
<proteinExistence type="predicted"/>
<dbReference type="InterPro" id="IPR051404">
    <property type="entry name" value="TA_system_antitoxin"/>
</dbReference>
<dbReference type="PANTHER" id="PTHR34504:SF2">
    <property type="entry name" value="UPF0150 PROTEIN SSL0259"/>
    <property type="match status" value="1"/>
</dbReference>
<dbReference type="EMBL" id="JABVCQ010000011">
    <property type="protein sequence ID" value="MBB1125959.1"/>
    <property type="molecule type" value="Genomic_DNA"/>
</dbReference>
<gene>
    <name evidence="2" type="ORF">HUK38_06905</name>
</gene>
<accession>A0A839HGA5</accession>
<feature type="domain" description="HicB-like antitoxin of toxin-antitoxin system" evidence="1">
    <location>
        <begin position="8"/>
        <end position="66"/>
    </location>
</feature>
<keyword evidence="3" id="KW-1185">Reference proteome</keyword>
<dbReference type="AlphaFoldDB" id="A0A839HGA5"/>
<dbReference type="Pfam" id="PF15919">
    <property type="entry name" value="HicB_lk_antitox"/>
    <property type="match status" value="1"/>
</dbReference>
<dbReference type="InterPro" id="IPR031807">
    <property type="entry name" value="HicB-like"/>
</dbReference>
<dbReference type="Gene3D" id="3.30.160.250">
    <property type="match status" value="1"/>
</dbReference>
<dbReference type="PANTHER" id="PTHR34504">
    <property type="entry name" value="ANTITOXIN HICB"/>
    <property type="match status" value="1"/>
</dbReference>
<protein>
    <submittedName>
        <fullName evidence="2">Type II toxin-antitoxin system HicB family antitoxin</fullName>
    </submittedName>
</protein>
<evidence type="ECO:0000313" key="3">
    <source>
        <dbReference type="Proteomes" id="UP000548632"/>
    </source>
</evidence>
<dbReference type="Proteomes" id="UP000548632">
    <property type="component" value="Unassembled WGS sequence"/>
</dbReference>